<protein>
    <submittedName>
        <fullName evidence="2">S-adenosyl-L-methionine-dependent methyltransferase</fullName>
    </submittedName>
</protein>
<dbReference type="GO" id="GO:0032259">
    <property type="term" value="P:methylation"/>
    <property type="evidence" value="ECO:0007669"/>
    <property type="project" value="UniProtKB-KW"/>
</dbReference>
<organism evidence="2 3">
    <name type="scientific">Neurospora tetraspora</name>
    <dbReference type="NCBI Taxonomy" id="94610"/>
    <lineage>
        <taxon>Eukaryota</taxon>
        <taxon>Fungi</taxon>
        <taxon>Dikarya</taxon>
        <taxon>Ascomycota</taxon>
        <taxon>Pezizomycotina</taxon>
        <taxon>Sordariomycetes</taxon>
        <taxon>Sordariomycetidae</taxon>
        <taxon>Sordariales</taxon>
        <taxon>Sordariaceae</taxon>
        <taxon>Neurospora</taxon>
    </lineage>
</organism>
<dbReference type="InterPro" id="IPR029063">
    <property type="entry name" value="SAM-dependent_MTases_sf"/>
</dbReference>
<proteinExistence type="predicted"/>
<dbReference type="CDD" id="cd02440">
    <property type="entry name" value="AdoMet_MTases"/>
    <property type="match status" value="1"/>
</dbReference>
<reference evidence="2" key="2">
    <citation type="submission" date="2023-06" db="EMBL/GenBank/DDBJ databases">
        <authorList>
            <consortium name="Lawrence Berkeley National Laboratory"/>
            <person name="Haridas S."/>
            <person name="Hensen N."/>
            <person name="Bonometti L."/>
            <person name="Westerberg I."/>
            <person name="Brannstrom I.O."/>
            <person name="Guillou S."/>
            <person name="Cros-Aarteil S."/>
            <person name="Calhoun S."/>
            <person name="Kuo A."/>
            <person name="Mondo S."/>
            <person name="Pangilinan J."/>
            <person name="Riley R."/>
            <person name="Labutti K."/>
            <person name="Andreopoulos B."/>
            <person name="Lipzen A."/>
            <person name="Chen C."/>
            <person name="Yanf M."/>
            <person name="Daum C."/>
            <person name="Ng V."/>
            <person name="Clum A."/>
            <person name="Steindorff A."/>
            <person name="Ohm R."/>
            <person name="Martin F."/>
            <person name="Silar P."/>
            <person name="Natvig D."/>
            <person name="Lalanne C."/>
            <person name="Gautier V."/>
            <person name="Ament-Velasquez S.L."/>
            <person name="Kruys A."/>
            <person name="Hutchinson M.I."/>
            <person name="Powell A.J."/>
            <person name="Barry K."/>
            <person name="Miller A.N."/>
            <person name="Grigoriev I.V."/>
            <person name="Debuchy R."/>
            <person name="Gladieux P."/>
            <person name="Thoren M.H."/>
            <person name="Johannesson H."/>
        </authorList>
    </citation>
    <scope>NUCLEOTIDE SEQUENCE</scope>
    <source>
        <strain evidence="2">CBS 560.94</strain>
    </source>
</reference>
<comment type="caution">
    <text evidence="2">The sequence shown here is derived from an EMBL/GenBank/DDBJ whole genome shotgun (WGS) entry which is preliminary data.</text>
</comment>
<dbReference type="GeneID" id="87865917"/>
<feature type="region of interest" description="Disordered" evidence="1">
    <location>
        <begin position="1"/>
        <end position="28"/>
    </location>
</feature>
<dbReference type="SUPFAM" id="SSF53335">
    <property type="entry name" value="S-adenosyl-L-methionine-dependent methyltransferases"/>
    <property type="match status" value="1"/>
</dbReference>
<dbReference type="EMBL" id="JAUEPP010000003">
    <property type="protein sequence ID" value="KAK3347656.1"/>
    <property type="molecule type" value="Genomic_DNA"/>
</dbReference>
<reference evidence="2" key="1">
    <citation type="journal article" date="2023" name="Mol. Phylogenet. Evol.">
        <title>Genome-scale phylogeny and comparative genomics of the fungal order Sordariales.</title>
        <authorList>
            <person name="Hensen N."/>
            <person name="Bonometti L."/>
            <person name="Westerberg I."/>
            <person name="Brannstrom I.O."/>
            <person name="Guillou S."/>
            <person name="Cros-Aarteil S."/>
            <person name="Calhoun S."/>
            <person name="Haridas S."/>
            <person name="Kuo A."/>
            <person name="Mondo S."/>
            <person name="Pangilinan J."/>
            <person name="Riley R."/>
            <person name="LaButti K."/>
            <person name="Andreopoulos B."/>
            <person name="Lipzen A."/>
            <person name="Chen C."/>
            <person name="Yan M."/>
            <person name="Daum C."/>
            <person name="Ng V."/>
            <person name="Clum A."/>
            <person name="Steindorff A."/>
            <person name="Ohm R.A."/>
            <person name="Martin F."/>
            <person name="Silar P."/>
            <person name="Natvig D.O."/>
            <person name="Lalanne C."/>
            <person name="Gautier V."/>
            <person name="Ament-Velasquez S.L."/>
            <person name="Kruys A."/>
            <person name="Hutchinson M.I."/>
            <person name="Powell A.J."/>
            <person name="Barry K."/>
            <person name="Miller A.N."/>
            <person name="Grigoriev I.V."/>
            <person name="Debuchy R."/>
            <person name="Gladieux P."/>
            <person name="Hiltunen Thoren M."/>
            <person name="Johannesson H."/>
        </authorList>
    </citation>
    <scope>NUCLEOTIDE SEQUENCE</scope>
    <source>
        <strain evidence="2">CBS 560.94</strain>
    </source>
</reference>
<keyword evidence="2" id="KW-0489">Methyltransferase</keyword>
<evidence type="ECO:0000313" key="3">
    <source>
        <dbReference type="Proteomes" id="UP001278500"/>
    </source>
</evidence>
<dbReference type="Pfam" id="PF13489">
    <property type="entry name" value="Methyltransf_23"/>
    <property type="match status" value="1"/>
</dbReference>
<keyword evidence="3" id="KW-1185">Reference proteome</keyword>
<evidence type="ECO:0000313" key="2">
    <source>
        <dbReference type="EMBL" id="KAK3347656.1"/>
    </source>
</evidence>
<gene>
    <name evidence="2" type="ORF">B0H65DRAFT_521830</name>
</gene>
<accession>A0AAE0JHA3</accession>
<dbReference type="Gene3D" id="3.40.50.150">
    <property type="entry name" value="Vaccinia Virus protein VP39"/>
    <property type="match status" value="1"/>
</dbReference>
<sequence>MSSNQQPPSTSPAQQVEEPTSNPTPLSNNTLFTTLCPSYELAFANIPARDSSLSWLLAQLAYHDTFPPHPRPWIHDALPPHLQRKRILDIGSGTGRPVCSALAEAGHSVLGIDLCPTMVEFAKGNVASLYPDGRAEFAQAKVMGARGVNREEGDPEGYHAVTPYFSLLAGFETRREIREVIRKVYHWFREGGLFVFATVPMDVEGEVIEWLGKPVTVSSLSRSQVLEVVREVGFEVEWEMTRKFAPKAVEAGILKPEEAEKAWEEEHLFVYAVKTWYPEE</sequence>
<dbReference type="RefSeq" id="XP_062682738.1">
    <property type="nucleotide sequence ID" value="XM_062828763.1"/>
</dbReference>
<dbReference type="Proteomes" id="UP001278500">
    <property type="component" value="Unassembled WGS sequence"/>
</dbReference>
<keyword evidence="2" id="KW-0808">Transferase</keyword>
<dbReference type="GO" id="GO:0008168">
    <property type="term" value="F:methyltransferase activity"/>
    <property type="evidence" value="ECO:0007669"/>
    <property type="project" value="UniProtKB-KW"/>
</dbReference>
<dbReference type="AlphaFoldDB" id="A0AAE0JHA3"/>
<name>A0AAE0JHA3_9PEZI</name>
<evidence type="ECO:0000256" key="1">
    <source>
        <dbReference type="SAM" id="MobiDB-lite"/>
    </source>
</evidence>